<keyword evidence="8" id="KW-1185">Reference proteome</keyword>
<sequence length="406" mass="47645">MSGKYKWNNPVYWGGRHLNLKKITPTIIVKSIIQITYFICKNLFPVNEKKITFASYRSEGLEGNLLFLFNEMKDSYEEYHYKCLFKKFNGSILGKASYVIHMIRASYELATSRYFIIDDFYFPIYVIKPRKGMEIVQLWHAAGAFKKFGLSIVEKSFGPKSEYLDQVKIHSNYSRVYVSSSSVKPYFAEAFGMSEGKIYPLGLPRTDFFFDQHKKKKAFCKFKKNFPDFKNKRVILYAPTFRGGSHRQSEFVCPIDLSLLREIIGEEYILLIKLHPYMRKNSKNDMKENHFVHHIDNEFNIEELLTIADILITDYSSVIFDYCLLTKPIAFFATDLDEYIKERDFYFDYKSFIPGPLFTNTESLGSWISKGKYDIESITNFRDFFFDYADGNASKRIANHLMAKIT</sequence>
<dbReference type="InterPro" id="IPR043148">
    <property type="entry name" value="TagF_C"/>
</dbReference>
<dbReference type="GO" id="GO:0019350">
    <property type="term" value="P:teichoic acid biosynthetic process"/>
    <property type="evidence" value="ECO:0007669"/>
    <property type="project" value="UniProtKB-KW"/>
</dbReference>
<keyword evidence="5" id="KW-0777">Teichoic acid biosynthesis</keyword>
<dbReference type="PANTHER" id="PTHR37316:SF2">
    <property type="entry name" value="TEICHOIC ACID RIBITOL-PHOSPHATE POLYMERASE TARK"/>
    <property type="match status" value="1"/>
</dbReference>
<dbReference type="Gene3D" id="3.40.50.11820">
    <property type="match status" value="1"/>
</dbReference>
<dbReference type="InterPro" id="IPR007554">
    <property type="entry name" value="Glycerophosphate_synth"/>
</dbReference>
<evidence type="ECO:0000256" key="5">
    <source>
        <dbReference type="ARBA" id="ARBA00022944"/>
    </source>
</evidence>
<dbReference type="GO" id="GO:0005886">
    <property type="term" value="C:plasma membrane"/>
    <property type="evidence" value="ECO:0007669"/>
    <property type="project" value="UniProtKB-SubCell"/>
</dbReference>
<accession>A0A942TPT0</accession>
<evidence type="ECO:0000313" key="8">
    <source>
        <dbReference type="Proteomes" id="UP000682713"/>
    </source>
</evidence>
<dbReference type="AlphaFoldDB" id="A0A942TPT0"/>
<evidence type="ECO:0000256" key="1">
    <source>
        <dbReference type="ARBA" id="ARBA00004202"/>
    </source>
</evidence>
<dbReference type="RefSeq" id="WP_213111208.1">
    <property type="nucleotide sequence ID" value="NZ_JAGYPJ010000001.1"/>
</dbReference>
<comment type="similarity">
    <text evidence="2">Belongs to the CDP-glycerol glycerophosphotransferase family.</text>
</comment>
<keyword evidence="3" id="KW-1003">Cell membrane</keyword>
<protein>
    <submittedName>
        <fullName evidence="7">CDP-glycerol glycerophosphotransferase family protein</fullName>
    </submittedName>
</protein>
<dbReference type="Pfam" id="PF04464">
    <property type="entry name" value="Glyphos_transf"/>
    <property type="match status" value="1"/>
</dbReference>
<evidence type="ECO:0000256" key="3">
    <source>
        <dbReference type="ARBA" id="ARBA00022475"/>
    </source>
</evidence>
<dbReference type="GO" id="GO:0047355">
    <property type="term" value="F:CDP-glycerol glycerophosphotransferase activity"/>
    <property type="evidence" value="ECO:0007669"/>
    <property type="project" value="InterPro"/>
</dbReference>
<keyword evidence="6" id="KW-0472">Membrane</keyword>
<dbReference type="InterPro" id="IPR051612">
    <property type="entry name" value="Teichoic_Acid_Biosynth"/>
</dbReference>
<comment type="subcellular location">
    <subcellularLocation>
        <location evidence="1">Cell membrane</location>
        <topology evidence="1">Peripheral membrane protein</topology>
    </subcellularLocation>
</comment>
<evidence type="ECO:0000256" key="4">
    <source>
        <dbReference type="ARBA" id="ARBA00022679"/>
    </source>
</evidence>
<evidence type="ECO:0000256" key="6">
    <source>
        <dbReference type="ARBA" id="ARBA00023136"/>
    </source>
</evidence>
<dbReference type="Proteomes" id="UP000682713">
    <property type="component" value="Unassembled WGS sequence"/>
</dbReference>
<reference evidence="7 8" key="1">
    <citation type="submission" date="2021-05" db="EMBL/GenBank/DDBJ databases">
        <title>Novel Bacillus species.</title>
        <authorList>
            <person name="Liu G."/>
        </authorList>
    </citation>
    <scope>NUCLEOTIDE SEQUENCE [LARGE SCALE GENOMIC DNA]</scope>
    <source>
        <strain evidence="7 8">FJAT-49732</strain>
    </source>
</reference>
<evidence type="ECO:0000313" key="7">
    <source>
        <dbReference type="EMBL" id="MBS4200652.1"/>
    </source>
</evidence>
<gene>
    <name evidence="7" type="ORF">KHA93_13520</name>
</gene>
<comment type="caution">
    <text evidence="7">The sequence shown here is derived from an EMBL/GenBank/DDBJ whole genome shotgun (WGS) entry which is preliminary data.</text>
</comment>
<dbReference type="SUPFAM" id="SSF53756">
    <property type="entry name" value="UDP-Glycosyltransferase/glycogen phosphorylase"/>
    <property type="match status" value="1"/>
</dbReference>
<keyword evidence="4" id="KW-0808">Transferase</keyword>
<dbReference type="InterPro" id="IPR043149">
    <property type="entry name" value="TagF_N"/>
</dbReference>
<name>A0A942TPT0_9BACI</name>
<dbReference type="PANTHER" id="PTHR37316">
    <property type="entry name" value="TEICHOIC ACID GLYCEROL-PHOSPHATE PRIMASE"/>
    <property type="match status" value="1"/>
</dbReference>
<dbReference type="Gene3D" id="3.40.50.12580">
    <property type="match status" value="1"/>
</dbReference>
<proteinExistence type="inferred from homology"/>
<dbReference type="EMBL" id="JAGYPJ010000001">
    <property type="protein sequence ID" value="MBS4200652.1"/>
    <property type="molecule type" value="Genomic_DNA"/>
</dbReference>
<organism evidence="7 8">
    <name type="scientific">Lederbergia citrisecunda</name>
    <dbReference type="NCBI Taxonomy" id="2833583"/>
    <lineage>
        <taxon>Bacteria</taxon>
        <taxon>Bacillati</taxon>
        <taxon>Bacillota</taxon>
        <taxon>Bacilli</taxon>
        <taxon>Bacillales</taxon>
        <taxon>Bacillaceae</taxon>
        <taxon>Lederbergia</taxon>
    </lineage>
</organism>
<evidence type="ECO:0000256" key="2">
    <source>
        <dbReference type="ARBA" id="ARBA00010488"/>
    </source>
</evidence>